<evidence type="ECO:0000256" key="10">
    <source>
        <dbReference type="ARBA" id="ARBA00048167"/>
    </source>
</evidence>
<evidence type="ECO:0000256" key="9">
    <source>
        <dbReference type="ARBA" id="ARBA00047885"/>
    </source>
</evidence>
<proteinExistence type="inferred from homology"/>
<evidence type="ECO:0000313" key="13">
    <source>
        <dbReference type="Proteomes" id="UP001519460"/>
    </source>
</evidence>
<dbReference type="GO" id="GO:0032259">
    <property type="term" value="P:methylation"/>
    <property type="evidence" value="ECO:0007669"/>
    <property type="project" value="UniProtKB-KW"/>
</dbReference>
<dbReference type="InterPro" id="IPR029063">
    <property type="entry name" value="SAM-dependent_MTases_sf"/>
</dbReference>
<feature type="binding site" evidence="11">
    <location>
        <begin position="141"/>
        <end position="142"/>
    </location>
    <ligand>
        <name>S-adenosyl-L-methionine</name>
        <dbReference type="ChEBI" id="CHEBI:59789"/>
    </ligand>
</feature>
<evidence type="ECO:0000313" key="12">
    <source>
        <dbReference type="EMBL" id="KAK7502597.1"/>
    </source>
</evidence>
<dbReference type="GO" id="GO:0071885">
    <property type="term" value="F:N-terminal protein N-methyltransferase activity"/>
    <property type="evidence" value="ECO:0007669"/>
    <property type="project" value="UniProtKB-EC"/>
</dbReference>
<dbReference type="CDD" id="cd02440">
    <property type="entry name" value="AdoMet_MTases"/>
    <property type="match status" value="1"/>
</dbReference>
<keyword evidence="13" id="KW-1185">Reference proteome</keyword>
<evidence type="ECO:0000256" key="6">
    <source>
        <dbReference type="ARBA" id="ARBA00039449"/>
    </source>
</evidence>
<name>A0ABD0LTH7_9CAEN</name>
<comment type="similarity">
    <text evidence="1">Belongs to the methyltransferase superfamily. NTM1 family.</text>
</comment>
<dbReference type="SUPFAM" id="SSF53335">
    <property type="entry name" value="S-adenosyl-L-methionine-dependent methyltransferases"/>
    <property type="match status" value="1"/>
</dbReference>
<feature type="binding site" evidence="11">
    <location>
        <position position="91"/>
    </location>
    <ligand>
        <name>S-adenosyl-L-methionine</name>
        <dbReference type="ChEBI" id="CHEBI:59789"/>
    </ligand>
</feature>
<dbReference type="PANTHER" id="PTHR12753">
    <property type="entry name" value="AD-003 - RELATED"/>
    <property type="match status" value="1"/>
</dbReference>
<dbReference type="EC" id="2.1.1.244" evidence="5"/>
<keyword evidence="2" id="KW-0489">Methyltransferase</keyword>
<comment type="catalytic activity">
    <reaction evidence="10">
        <text>N-terminal L-alanyl-L-prolyl-L-lysyl-[protein] + 3 S-adenosyl-L-methionine = N-terminal N,N,N-trimethyl-L-alanyl-L-prolyl-L-lysyl-[protein] + 3 S-adenosyl-L-homocysteine + 3 H(+)</text>
        <dbReference type="Rhea" id="RHEA:54712"/>
        <dbReference type="Rhea" id="RHEA-COMP:13785"/>
        <dbReference type="Rhea" id="RHEA-COMP:13971"/>
        <dbReference type="ChEBI" id="CHEBI:15378"/>
        <dbReference type="ChEBI" id="CHEBI:57856"/>
        <dbReference type="ChEBI" id="CHEBI:59789"/>
        <dbReference type="ChEBI" id="CHEBI:138057"/>
        <dbReference type="ChEBI" id="CHEBI:138315"/>
        <dbReference type="EC" id="2.1.1.244"/>
    </reaction>
</comment>
<dbReference type="AlphaFoldDB" id="A0ABD0LTH7"/>
<reference evidence="12 13" key="1">
    <citation type="journal article" date="2023" name="Sci. Data">
        <title>Genome assembly of the Korean intertidal mud-creeper Batillaria attramentaria.</title>
        <authorList>
            <person name="Patra A.K."/>
            <person name="Ho P.T."/>
            <person name="Jun S."/>
            <person name="Lee S.J."/>
            <person name="Kim Y."/>
            <person name="Won Y.J."/>
        </authorList>
    </citation>
    <scope>NUCLEOTIDE SEQUENCE [LARGE SCALE GENOMIC DNA]</scope>
    <source>
        <strain evidence="12">Wonlab-2016</strain>
    </source>
</reference>
<dbReference type="EMBL" id="JACVVK020000025">
    <property type="protein sequence ID" value="KAK7502597.1"/>
    <property type="molecule type" value="Genomic_DNA"/>
</dbReference>
<keyword evidence="3" id="KW-0808">Transferase</keyword>
<evidence type="ECO:0000256" key="1">
    <source>
        <dbReference type="ARBA" id="ARBA00009059"/>
    </source>
</evidence>
<gene>
    <name evidence="12" type="ORF">BaRGS_00006172</name>
</gene>
<dbReference type="Proteomes" id="UP001519460">
    <property type="component" value="Unassembled WGS sequence"/>
</dbReference>
<dbReference type="Gene3D" id="3.40.50.150">
    <property type="entry name" value="Vaccinia Virus protein VP39"/>
    <property type="match status" value="1"/>
</dbReference>
<sequence>MADGQKSGSGEAVSATQADESNDDVWNIIEDERFYTDAKGYWDSVNATVDGMLGGFAKISPTDINGSRAFLRPLLKIGGGKTTAKRALDCGAGIGRITKRLLLPVFQTVDMVELSQKFCDAARDFIGRDADRVEYITCCGLQDFTPEPGRYDVIWCQWVLSHLRDDDLVAFFNRCKAGLAENGVIVVKENTVMGDEILFDETDSSFTRPKEHMVRLFERSGLQILRAEKQKGFPKDILAVYMYALQ</sequence>
<dbReference type="Pfam" id="PF05891">
    <property type="entry name" value="Methyltransf_PK"/>
    <property type="match status" value="1"/>
</dbReference>
<comment type="catalytic activity">
    <reaction evidence="9">
        <text>N-terminal L-prolyl-L-prolyl-L-lysyl-[protein] + 2 S-adenosyl-L-methionine = N-terminal N,N-dimethyl-L-prolyl-L-prolyl-L-lysyl-[protein] + 2 S-adenosyl-L-homocysteine + 2 H(+)</text>
        <dbReference type="Rhea" id="RHEA:54736"/>
        <dbReference type="Rhea" id="RHEA-COMP:13787"/>
        <dbReference type="Rhea" id="RHEA-COMP:13974"/>
        <dbReference type="ChEBI" id="CHEBI:15378"/>
        <dbReference type="ChEBI" id="CHEBI:57856"/>
        <dbReference type="ChEBI" id="CHEBI:59789"/>
        <dbReference type="ChEBI" id="CHEBI:138059"/>
        <dbReference type="ChEBI" id="CHEBI:138318"/>
        <dbReference type="EC" id="2.1.1.244"/>
    </reaction>
</comment>
<comment type="caution">
    <text evidence="12">The sequence shown here is derived from an EMBL/GenBank/DDBJ whole genome shotgun (WGS) entry which is preliminary data.</text>
</comment>
<comment type="catalytic activity">
    <reaction evidence="8">
        <text>N-terminal L-seryl-L-prolyl-L-lysyl-[protein] + 3 S-adenosyl-L-methionine = N-terminal N,N,N-trimethyl-L-seryl-L-prolyl-L-lysyl-[protein] + 3 S-adenosyl-L-homocysteine + 3 H(+)</text>
        <dbReference type="Rhea" id="RHEA:54724"/>
        <dbReference type="Rhea" id="RHEA-COMP:13789"/>
        <dbReference type="Rhea" id="RHEA-COMP:13973"/>
        <dbReference type="ChEBI" id="CHEBI:15378"/>
        <dbReference type="ChEBI" id="CHEBI:57856"/>
        <dbReference type="ChEBI" id="CHEBI:59789"/>
        <dbReference type="ChEBI" id="CHEBI:138061"/>
        <dbReference type="ChEBI" id="CHEBI:138317"/>
        <dbReference type="EC" id="2.1.1.244"/>
    </reaction>
</comment>
<dbReference type="PIRSF" id="PIRSF016958">
    <property type="entry name" value="DUF858_MeTrfase_lik"/>
    <property type="match status" value="1"/>
</dbReference>
<evidence type="ECO:0000256" key="2">
    <source>
        <dbReference type="ARBA" id="ARBA00022603"/>
    </source>
</evidence>
<evidence type="ECO:0000256" key="11">
    <source>
        <dbReference type="PIRSR" id="PIRSR016958-1"/>
    </source>
</evidence>
<evidence type="ECO:0000256" key="3">
    <source>
        <dbReference type="ARBA" id="ARBA00022679"/>
    </source>
</evidence>
<keyword evidence="4 11" id="KW-0949">S-adenosyl-L-methionine</keyword>
<evidence type="ECO:0000256" key="5">
    <source>
        <dbReference type="ARBA" id="ARBA00039112"/>
    </source>
</evidence>
<dbReference type="FunFam" id="3.40.50.150:FF:000025">
    <property type="entry name" value="N-terminal Xaa-Pro-Lys N-methyltransferase 1"/>
    <property type="match status" value="1"/>
</dbReference>
<accession>A0ABD0LTH7</accession>
<protein>
    <recommendedName>
        <fullName evidence="6">Alpha N-terminal protein methyltransferase 1</fullName>
        <ecNumber evidence="5">2.1.1.244</ecNumber>
    </recommendedName>
    <alternativeName>
        <fullName evidence="7">X-Pro-Lys N-terminal protein methyltransferase 1</fullName>
    </alternativeName>
</protein>
<feature type="binding site" evidence="11">
    <location>
        <position position="96"/>
    </location>
    <ligand>
        <name>S-adenosyl-L-methionine</name>
        <dbReference type="ChEBI" id="CHEBI:59789"/>
    </ligand>
</feature>
<evidence type="ECO:0000256" key="4">
    <source>
        <dbReference type="ARBA" id="ARBA00022691"/>
    </source>
</evidence>
<dbReference type="InterPro" id="IPR008576">
    <property type="entry name" value="MeTrfase_NTM1"/>
</dbReference>
<feature type="binding site" evidence="11">
    <location>
        <position position="157"/>
    </location>
    <ligand>
        <name>S-adenosyl-L-methionine</name>
        <dbReference type="ChEBI" id="CHEBI:59789"/>
    </ligand>
</feature>
<evidence type="ECO:0000256" key="8">
    <source>
        <dbReference type="ARBA" id="ARBA00047306"/>
    </source>
</evidence>
<dbReference type="PANTHER" id="PTHR12753:SF0">
    <property type="entry name" value="ALPHA N-TERMINAL PROTEIN METHYLTRANSFERASE 1"/>
    <property type="match status" value="1"/>
</dbReference>
<organism evidence="12 13">
    <name type="scientific">Batillaria attramentaria</name>
    <dbReference type="NCBI Taxonomy" id="370345"/>
    <lineage>
        <taxon>Eukaryota</taxon>
        <taxon>Metazoa</taxon>
        <taxon>Spiralia</taxon>
        <taxon>Lophotrochozoa</taxon>
        <taxon>Mollusca</taxon>
        <taxon>Gastropoda</taxon>
        <taxon>Caenogastropoda</taxon>
        <taxon>Sorbeoconcha</taxon>
        <taxon>Cerithioidea</taxon>
        <taxon>Batillariidae</taxon>
        <taxon>Batillaria</taxon>
    </lineage>
</organism>
<evidence type="ECO:0000256" key="7">
    <source>
        <dbReference type="ARBA" id="ARBA00043129"/>
    </source>
</evidence>